<dbReference type="Proteomes" id="UP000199580">
    <property type="component" value="Unassembled WGS sequence"/>
</dbReference>
<dbReference type="AlphaFoldDB" id="A0A1G8TII2"/>
<feature type="chain" id="PRO_5011735873" description="DUF4270 domain-containing protein" evidence="1">
    <location>
        <begin position="23"/>
        <end position="512"/>
    </location>
</feature>
<evidence type="ECO:0008006" key="4">
    <source>
        <dbReference type="Google" id="ProtNLM"/>
    </source>
</evidence>
<keyword evidence="3" id="KW-1185">Reference proteome</keyword>
<evidence type="ECO:0000313" key="3">
    <source>
        <dbReference type="Proteomes" id="UP000199580"/>
    </source>
</evidence>
<sequence length="512" mass="56444">MKYQTFFKQITFVLFVSFFASCDNDSNDIGTNIVGDDNFAVQGQSFSVKATPYNYGVVASNNLPTAALGTYVHPVFGKTTANYATEVVLATVNPTIDATLSPTVTEVTLSVPYFSTVLSSDATTAISTYELDSIYGNASAFLKLKVYRSRVYMSDPATPNFYTDQNTLFQNPSADDFLGGNDDFFFDKVYKEEETFDEDTNEYVKSKVSPRMILSLEPDKFKDILFSAAAQGQLLNNNVFKQYFRGLYFSIEERDPGQSVMGMLNFAAGKITVKYLEKKVAADALPTVKKTIVLNLTGNSVSLLNKTNAAVIPDEAKKLVLEGGQGKMAVIELFPNENLETLRAENMLINDATLTFHVDTPTMAGSENMSRRIYLYDLTNNTPIIDYSSDVTTNATNVKLNKSIYGGILQVVNNGTDTRYTIKLTNHVINILKDSDSSPSDNVKLGLVVTENINAVTTKTLKNAFTLPTGEKVETVPTMSVVHPFGTVLWGSGADVPEDKRLKFQIYYTKPN</sequence>
<dbReference type="InterPro" id="IPR025366">
    <property type="entry name" value="DUF4270"/>
</dbReference>
<dbReference type="RefSeq" id="WP_091392275.1">
    <property type="nucleotide sequence ID" value="NZ_FNEZ01000001.1"/>
</dbReference>
<keyword evidence="1" id="KW-0732">Signal</keyword>
<proteinExistence type="predicted"/>
<dbReference type="EMBL" id="FNEZ01000001">
    <property type="protein sequence ID" value="SDJ40725.1"/>
    <property type="molecule type" value="Genomic_DNA"/>
</dbReference>
<gene>
    <name evidence="2" type="ORF">SAMN04487935_0974</name>
</gene>
<dbReference type="OrthoDB" id="1466062at2"/>
<dbReference type="Pfam" id="PF14092">
    <property type="entry name" value="DUF4270"/>
    <property type="match status" value="1"/>
</dbReference>
<protein>
    <recommendedName>
        <fullName evidence="4">DUF4270 domain-containing protein</fullName>
    </recommendedName>
</protein>
<dbReference type="PROSITE" id="PS51257">
    <property type="entry name" value="PROKAR_LIPOPROTEIN"/>
    <property type="match status" value="1"/>
</dbReference>
<name>A0A1G8TII2_9FLAO</name>
<accession>A0A1G8TII2</accession>
<organism evidence="2 3">
    <name type="scientific">Flavobacterium noncentrifugens</name>
    <dbReference type="NCBI Taxonomy" id="1128970"/>
    <lineage>
        <taxon>Bacteria</taxon>
        <taxon>Pseudomonadati</taxon>
        <taxon>Bacteroidota</taxon>
        <taxon>Flavobacteriia</taxon>
        <taxon>Flavobacteriales</taxon>
        <taxon>Flavobacteriaceae</taxon>
        <taxon>Flavobacterium</taxon>
    </lineage>
</organism>
<feature type="signal peptide" evidence="1">
    <location>
        <begin position="1"/>
        <end position="22"/>
    </location>
</feature>
<evidence type="ECO:0000256" key="1">
    <source>
        <dbReference type="SAM" id="SignalP"/>
    </source>
</evidence>
<reference evidence="2 3" key="1">
    <citation type="submission" date="2016-10" db="EMBL/GenBank/DDBJ databases">
        <authorList>
            <person name="de Groot N.N."/>
        </authorList>
    </citation>
    <scope>NUCLEOTIDE SEQUENCE [LARGE SCALE GENOMIC DNA]</scope>
    <source>
        <strain evidence="2 3">CGMCC 1.10076</strain>
    </source>
</reference>
<dbReference type="STRING" id="1128970.SAMN04487935_0974"/>
<evidence type="ECO:0000313" key="2">
    <source>
        <dbReference type="EMBL" id="SDJ40725.1"/>
    </source>
</evidence>